<dbReference type="AlphaFoldDB" id="A0AB34KZM3"/>
<dbReference type="GO" id="GO:0045151">
    <property type="term" value="P:acetoin biosynthetic process"/>
    <property type="evidence" value="ECO:0007669"/>
    <property type="project" value="UniProtKB-KW"/>
</dbReference>
<dbReference type="Proteomes" id="UP000803884">
    <property type="component" value="Unassembled WGS sequence"/>
</dbReference>
<keyword evidence="11" id="KW-1185">Reference proteome</keyword>
<dbReference type="GeneID" id="96003100"/>
<dbReference type="EMBL" id="JAAQHG020000004">
    <property type="protein sequence ID" value="KAL1589726.1"/>
    <property type="molecule type" value="Genomic_DNA"/>
</dbReference>
<feature type="compositionally biased region" description="Low complexity" evidence="9">
    <location>
        <begin position="1"/>
        <end position="19"/>
    </location>
</feature>
<organism evidence="10 11">
    <name type="scientific">Cladosporium halotolerans</name>
    <dbReference type="NCBI Taxonomy" id="1052096"/>
    <lineage>
        <taxon>Eukaryota</taxon>
        <taxon>Fungi</taxon>
        <taxon>Dikarya</taxon>
        <taxon>Ascomycota</taxon>
        <taxon>Pezizomycotina</taxon>
        <taxon>Dothideomycetes</taxon>
        <taxon>Dothideomycetidae</taxon>
        <taxon>Cladosporiales</taxon>
        <taxon>Cladosporiaceae</taxon>
        <taxon>Cladosporium</taxon>
    </lineage>
</organism>
<evidence type="ECO:0000256" key="7">
    <source>
        <dbReference type="ARBA" id="ARBA00023061"/>
    </source>
</evidence>
<dbReference type="RefSeq" id="XP_069232831.1">
    <property type="nucleotide sequence ID" value="XM_069370262.1"/>
</dbReference>
<evidence type="ECO:0000313" key="10">
    <source>
        <dbReference type="EMBL" id="KAL1589726.1"/>
    </source>
</evidence>
<dbReference type="GO" id="GO:0047605">
    <property type="term" value="F:acetolactate decarboxylase activity"/>
    <property type="evidence" value="ECO:0007669"/>
    <property type="project" value="UniProtKB-EC"/>
</dbReference>
<dbReference type="InterPro" id="IPR005128">
    <property type="entry name" value="Acetolactate_a_deCO2ase"/>
</dbReference>
<gene>
    <name evidence="10" type="ORF">WHR41_01656</name>
</gene>
<keyword evidence="6" id="KW-0210">Decarboxylase</keyword>
<comment type="caution">
    <text evidence="10">The sequence shown here is derived from an EMBL/GenBank/DDBJ whole genome shotgun (WGS) entry which is preliminary data.</text>
</comment>
<proteinExistence type="inferred from homology"/>
<keyword evidence="7" id="KW-0005">Acetoin biosynthesis</keyword>
<dbReference type="PANTHER" id="PTHR35524">
    <property type="entry name" value="ALPHA-ACETOLACTATE DECARBOXYLASE"/>
    <property type="match status" value="1"/>
</dbReference>
<dbReference type="EC" id="4.1.1.5" evidence="4"/>
<reference evidence="10 11" key="1">
    <citation type="journal article" date="2020" name="Microbiol. Resour. Announc.">
        <title>Draft Genome Sequence of a Cladosporium Species Isolated from the Mesophotic Ascidian Didemnum maculosum.</title>
        <authorList>
            <person name="Gioti A."/>
            <person name="Siaperas R."/>
            <person name="Nikolaivits E."/>
            <person name="Le Goff G."/>
            <person name="Ouazzani J."/>
            <person name="Kotoulas G."/>
            <person name="Topakas E."/>
        </authorList>
    </citation>
    <scope>NUCLEOTIDE SEQUENCE [LARGE SCALE GENOMIC DNA]</scope>
    <source>
        <strain evidence="10 11">TM138-S3</strain>
    </source>
</reference>
<evidence type="ECO:0000256" key="6">
    <source>
        <dbReference type="ARBA" id="ARBA00022793"/>
    </source>
</evidence>
<dbReference type="Gene3D" id="3.30.1330.80">
    <property type="entry name" value="Hypothetical protein, similar to alpha- acetolactate decarboxylase, domain 2"/>
    <property type="match status" value="2"/>
</dbReference>
<dbReference type="Pfam" id="PF03306">
    <property type="entry name" value="AAL_decarboxy"/>
    <property type="match status" value="2"/>
</dbReference>
<evidence type="ECO:0000256" key="4">
    <source>
        <dbReference type="ARBA" id="ARBA00013204"/>
    </source>
</evidence>
<evidence type="ECO:0000313" key="11">
    <source>
        <dbReference type="Proteomes" id="UP000803884"/>
    </source>
</evidence>
<evidence type="ECO:0000256" key="3">
    <source>
        <dbReference type="ARBA" id="ARBA00007106"/>
    </source>
</evidence>
<sequence>MTNASSSNSQQSSARASIAPPSPPPESQDQIIHHSVPSLSTLPSLPTLDKLTSPPDCFYQYSFLSAYTAGAVSDGPPVSFLTQYGDYAYGFFPCGTPLALIDSQPYIFTKDGEADKADAEAPVAFAMICLFHPQNRIVTGGGDTVGNLRETFGRGQFGYDGRNSPVVFAVRGAFKLVKLKFGVTFENVQGVVCGFALPGWMEGISGKGFRCVFVSGCKRLGGEVLDFDSIQGSFVEWSVSENVHMGLPWDAKFETMKL</sequence>
<dbReference type="PANTHER" id="PTHR35524:SF1">
    <property type="entry name" value="ALPHA-ACETOLACTATE DECARBOXYLASE"/>
    <property type="match status" value="1"/>
</dbReference>
<evidence type="ECO:0000256" key="9">
    <source>
        <dbReference type="SAM" id="MobiDB-lite"/>
    </source>
</evidence>
<keyword evidence="8" id="KW-0456">Lyase</keyword>
<comment type="pathway">
    <text evidence="2">Polyol metabolism; (R,R)-butane-2,3-diol biosynthesis; (R,R)-butane-2,3-diol from pyruvate: step 2/3.</text>
</comment>
<evidence type="ECO:0000256" key="8">
    <source>
        <dbReference type="ARBA" id="ARBA00023239"/>
    </source>
</evidence>
<evidence type="ECO:0000256" key="2">
    <source>
        <dbReference type="ARBA" id="ARBA00005170"/>
    </source>
</evidence>
<comment type="catalytic activity">
    <reaction evidence="1">
        <text>(2S)-2-acetolactate + H(+) = (R)-acetoin + CO2</text>
        <dbReference type="Rhea" id="RHEA:21580"/>
        <dbReference type="ChEBI" id="CHEBI:15378"/>
        <dbReference type="ChEBI" id="CHEBI:15686"/>
        <dbReference type="ChEBI" id="CHEBI:16526"/>
        <dbReference type="ChEBI" id="CHEBI:58476"/>
        <dbReference type="EC" id="4.1.1.5"/>
    </reaction>
</comment>
<protein>
    <recommendedName>
        <fullName evidence="5">Alpha-acetolactate decarboxylase</fullName>
        <ecNumber evidence="4">4.1.1.5</ecNumber>
    </recommendedName>
</protein>
<evidence type="ECO:0000256" key="5">
    <source>
        <dbReference type="ARBA" id="ARBA00020164"/>
    </source>
</evidence>
<accession>A0AB34KZM3</accession>
<evidence type="ECO:0000256" key="1">
    <source>
        <dbReference type="ARBA" id="ARBA00001784"/>
    </source>
</evidence>
<dbReference type="SUPFAM" id="SSF117856">
    <property type="entry name" value="AF0104/ALDC/Ptd012-like"/>
    <property type="match status" value="1"/>
</dbReference>
<comment type="similarity">
    <text evidence="3">Belongs to the alpha-acetolactate decarboxylase family.</text>
</comment>
<feature type="region of interest" description="Disordered" evidence="9">
    <location>
        <begin position="1"/>
        <end position="31"/>
    </location>
</feature>
<name>A0AB34KZM3_9PEZI</name>